<gene>
    <name evidence="3" type="primary">aguB</name>
    <name evidence="3" type="ORF">CW740_05390</name>
</gene>
<dbReference type="PROSITE" id="PS50263">
    <property type="entry name" value="CN_HYDROLASE"/>
    <property type="match status" value="1"/>
</dbReference>
<reference evidence="3 4" key="1">
    <citation type="submission" date="2017-12" db="EMBL/GenBank/DDBJ databases">
        <title>Kangiella profundi FT102 completed genome.</title>
        <authorList>
            <person name="Xu J."/>
            <person name="Wang J."/>
            <person name="Lu Y."/>
        </authorList>
    </citation>
    <scope>NUCLEOTIDE SEQUENCE [LARGE SCALE GENOMIC DNA]</scope>
    <source>
        <strain evidence="3 4">FT102</strain>
    </source>
</reference>
<dbReference type="Proteomes" id="UP000232693">
    <property type="component" value="Chromosome"/>
</dbReference>
<accession>A0A2K9AU78</accession>
<keyword evidence="4" id="KW-1185">Reference proteome</keyword>
<dbReference type="EMBL" id="CP025120">
    <property type="protein sequence ID" value="AUD78711.1"/>
    <property type="molecule type" value="Genomic_DNA"/>
</dbReference>
<organism evidence="3 4">
    <name type="scientific">Kangiella profundi</name>
    <dbReference type="NCBI Taxonomy" id="1561924"/>
    <lineage>
        <taxon>Bacteria</taxon>
        <taxon>Pseudomonadati</taxon>
        <taxon>Pseudomonadota</taxon>
        <taxon>Gammaproteobacteria</taxon>
        <taxon>Kangiellales</taxon>
        <taxon>Kangiellaceae</taxon>
        <taxon>Kangiella</taxon>
    </lineage>
</organism>
<dbReference type="KEGG" id="kpd:CW740_05390"/>
<evidence type="ECO:0000313" key="3">
    <source>
        <dbReference type="EMBL" id="AUD78711.1"/>
    </source>
</evidence>
<dbReference type="AlphaFoldDB" id="A0A2K9AU78"/>
<dbReference type="PANTHER" id="PTHR43674:SF2">
    <property type="entry name" value="BETA-UREIDOPROPIONASE"/>
    <property type="match status" value="1"/>
</dbReference>
<dbReference type="GO" id="GO:0050126">
    <property type="term" value="F:N-carbamoylputrescine amidase activity"/>
    <property type="evidence" value="ECO:0007669"/>
    <property type="project" value="InterPro"/>
</dbReference>
<dbReference type="InterPro" id="IPR050345">
    <property type="entry name" value="Aliph_Amidase/BUP"/>
</dbReference>
<dbReference type="InterPro" id="IPR017755">
    <property type="entry name" value="N-carbamoylputrescine_amidase"/>
</dbReference>
<dbReference type="CDD" id="cd07573">
    <property type="entry name" value="CPA"/>
    <property type="match status" value="1"/>
</dbReference>
<evidence type="ECO:0000256" key="2">
    <source>
        <dbReference type="ARBA" id="ARBA00034122"/>
    </source>
</evidence>
<dbReference type="OrthoDB" id="9803803at2"/>
<dbReference type="Pfam" id="PF00795">
    <property type="entry name" value="CN_hydrolase"/>
    <property type="match status" value="1"/>
</dbReference>
<dbReference type="PANTHER" id="PTHR43674">
    <property type="entry name" value="NITRILASE C965.09-RELATED"/>
    <property type="match status" value="1"/>
</dbReference>
<dbReference type="NCBIfam" id="TIGR03381">
    <property type="entry name" value="agmatine_aguB"/>
    <property type="match status" value="1"/>
</dbReference>
<dbReference type="InterPro" id="IPR003010">
    <property type="entry name" value="C-N_Hydrolase"/>
</dbReference>
<dbReference type="RefSeq" id="WP_106646566.1">
    <property type="nucleotide sequence ID" value="NZ_BMGO01000001.1"/>
</dbReference>
<evidence type="ECO:0000313" key="4">
    <source>
        <dbReference type="Proteomes" id="UP000232693"/>
    </source>
</evidence>
<sequence>MRNVTFAATQFAVSSNFDENIAKGEALVKQAAEQGANAILLQELFAGYYWCKDQDPKYFDWAEPYPGSRVLQHFSTVAKQLDVVLPISYFEKAGNAHFNSLAMIDADGTIMDNYRKMHIPDGHGYQEKYYFSPGDNGFKVWDTKFGRMGAAICWDQWFPEAARILALQGAEVIYYPTAIGSEPQDPNWDSREHWQRVMQGHSGANMVPVVASNRIGTEQGETCGITFYGSSFITDPFGAKVQEMDKTSEGVICQQFDLDKVAKQRASWGLFRDRRPEYYGRITQF</sequence>
<dbReference type="Gene3D" id="3.60.110.10">
    <property type="entry name" value="Carbon-nitrogen hydrolase"/>
    <property type="match status" value="1"/>
</dbReference>
<name>A0A2K9AU78_9GAMM</name>
<keyword evidence="1" id="KW-0378">Hydrolase</keyword>
<evidence type="ECO:0000256" key="1">
    <source>
        <dbReference type="ARBA" id="ARBA00022801"/>
    </source>
</evidence>
<dbReference type="InterPro" id="IPR036526">
    <property type="entry name" value="C-N_Hydrolase_sf"/>
</dbReference>
<dbReference type="GO" id="GO:0033388">
    <property type="term" value="P:putrescine biosynthetic process from arginine"/>
    <property type="evidence" value="ECO:0007669"/>
    <property type="project" value="TreeGrafter"/>
</dbReference>
<proteinExistence type="inferred from homology"/>
<protein>
    <submittedName>
        <fullName evidence="3">N-carbamoylputrescine amidase</fullName>
    </submittedName>
</protein>
<dbReference type="SUPFAM" id="SSF56317">
    <property type="entry name" value="Carbon-nitrogen hydrolase"/>
    <property type="match status" value="1"/>
</dbReference>
<comment type="similarity">
    <text evidence="2">Belongs to the carbon-nitrogen hydrolase superfamily.</text>
</comment>